<feature type="transmembrane region" description="Helical" evidence="1">
    <location>
        <begin position="50"/>
        <end position="72"/>
    </location>
</feature>
<reference evidence="3" key="1">
    <citation type="journal article" date="2014" name="Proc. Natl. Acad. Sci. U.S.A.">
        <title>Extensive sampling of basidiomycete genomes demonstrates inadequacy of the white-rot/brown-rot paradigm for wood decay fungi.</title>
        <authorList>
            <person name="Riley R."/>
            <person name="Salamov A.A."/>
            <person name="Brown D.W."/>
            <person name="Nagy L.G."/>
            <person name="Floudas D."/>
            <person name="Held B.W."/>
            <person name="Levasseur A."/>
            <person name="Lombard V."/>
            <person name="Morin E."/>
            <person name="Otillar R."/>
            <person name="Lindquist E.A."/>
            <person name="Sun H."/>
            <person name="LaButti K.M."/>
            <person name="Schmutz J."/>
            <person name="Jabbour D."/>
            <person name="Luo H."/>
            <person name="Baker S.E."/>
            <person name="Pisabarro A.G."/>
            <person name="Walton J.D."/>
            <person name="Blanchette R.A."/>
            <person name="Henrissat B."/>
            <person name="Martin F."/>
            <person name="Cullen D."/>
            <person name="Hibbett D.S."/>
            <person name="Grigoriev I.V."/>
        </authorList>
    </citation>
    <scope>NUCLEOTIDE SEQUENCE [LARGE SCALE GENOMIC DNA]</scope>
    <source>
        <strain evidence="3">CBS 339.88</strain>
    </source>
</reference>
<dbReference type="EMBL" id="KL142424">
    <property type="protein sequence ID" value="KDR66372.1"/>
    <property type="molecule type" value="Genomic_DNA"/>
</dbReference>
<sequence>MSNAITPMDNGVSTSAMGLLYGSFVSTFLFGITVTMAWKYFESNSDRWTLRLLVSTSMLIGLASSLCKVLLVHHYLVGQSRDLRALKDVYTFLVYSMTGVIFLLVHVFFAWRLLSLTKSYWIPGLLVSPLFTTGSLGVTD</sequence>
<feature type="transmembrane region" description="Helical" evidence="1">
    <location>
        <begin position="92"/>
        <end position="113"/>
    </location>
</feature>
<feature type="transmembrane region" description="Helical" evidence="1">
    <location>
        <begin position="120"/>
        <end position="138"/>
    </location>
</feature>
<keyword evidence="1" id="KW-0472">Membrane</keyword>
<accession>A0A067S8X3</accession>
<dbReference type="OrthoDB" id="2864380at2759"/>
<keyword evidence="1" id="KW-1133">Transmembrane helix</keyword>
<evidence type="ECO:0000256" key="1">
    <source>
        <dbReference type="SAM" id="Phobius"/>
    </source>
</evidence>
<keyword evidence="3" id="KW-1185">Reference proteome</keyword>
<dbReference type="AlphaFoldDB" id="A0A067S8X3"/>
<dbReference type="Proteomes" id="UP000027222">
    <property type="component" value="Unassembled WGS sequence"/>
</dbReference>
<gene>
    <name evidence="2" type="ORF">GALMADRAFT_1158665</name>
</gene>
<evidence type="ECO:0000313" key="2">
    <source>
        <dbReference type="EMBL" id="KDR66372.1"/>
    </source>
</evidence>
<dbReference type="HOGENOM" id="CLU_1835318_0_0_1"/>
<dbReference type="STRING" id="685588.A0A067S8X3"/>
<evidence type="ECO:0000313" key="3">
    <source>
        <dbReference type="Proteomes" id="UP000027222"/>
    </source>
</evidence>
<proteinExistence type="predicted"/>
<protein>
    <submittedName>
        <fullName evidence="2">Uncharacterized protein</fullName>
    </submittedName>
</protein>
<name>A0A067S8X3_GALM3</name>
<organism evidence="2 3">
    <name type="scientific">Galerina marginata (strain CBS 339.88)</name>
    <dbReference type="NCBI Taxonomy" id="685588"/>
    <lineage>
        <taxon>Eukaryota</taxon>
        <taxon>Fungi</taxon>
        <taxon>Dikarya</taxon>
        <taxon>Basidiomycota</taxon>
        <taxon>Agaricomycotina</taxon>
        <taxon>Agaricomycetes</taxon>
        <taxon>Agaricomycetidae</taxon>
        <taxon>Agaricales</taxon>
        <taxon>Agaricineae</taxon>
        <taxon>Strophariaceae</taxon>
        <taxon>Galerina</taxon>
    </lineage>
</organism>
<keyword evidence="1" id="KW-0812">Transmembrane</keyword>
<feature type="transmembrane region" description="Helical" evidence="1">
    <location>
        <begin position="20"/>
        <end position="38"/>
    </location>
</feature>